<evidence type="ECO:0000313" key="2">
    <source>
        <dbReference type="Proteomes" id="UP001246244"/>
    </source>
</evidence>
<dbReference type="EMBL" id="JAVKPK010000005">
    <property type="protein sequence ID" value="MDR7664616.1"/>
    <property type="molecule type" value="Genomic_DNA"/>
</dbReference>
<dbReference type="RefSeq" id="WP_310574644.1">
    <property type="nucleotide sequence ID" value="NZ_JAVKPK010000005.1"/>
</dbReference>
<sequence>MTIENLKEMCDKFDESFELEGGKHKRLVEKLLPQIEAAYLENKDSSEADWLVWMYGKLAEGEGNQEMLSKYAEIREESDEYVRNAAAEFKLFSLYDVIMLKTDQV</sequence>
<reference evidence="2" key="1">
    <citation type="submission" date="2023-07" db="EMBL/GenBank/DDBJ databases">
        <title>Whole-genome sequencing of a new Methanosarcina sp. Z-7115.</title>
        <authorList>
            <person name="Zhilina T.N."/>
            <person name="Merkel A.Y."/>
        </authorList>
    </citation>
    <scope>NUCLEOTIDE SEQUENCE [LARGE SCALE GENOMIC DNA]</scope>
    <source>
        <strain evidence="2">Z-7115</strain>
    </source>
</reference>
<evidence type="ECO:0000313" key="1">
    <source>
        <dbReference type="EMBL" id="MDR7664616.1"/>
    </source>
</evidence>
<proteinExistence type="predicted"/>
<keyword evidence="2" id="KW-1185">Reference proteome</keyword>
<name>A0ABU2CY50_9EURY</name>
<organism evidence="1 2">
    <name type="scientific">Methanosarcina baikalica</name>
    <dbReference type="NCBI Taxonomy" id="3073890"/>
    <lineage>
        <taxon>Archaea</taxon>
        <taxon>Methanobacteriati</taxon>
        <taxon>Methanobacteriota</taxon>
        <taxon>Stenosarchaea group</taxon>
        <taxon>Methanomicrobia</taxon>
        <taxon>Methanosarcinales</taxon>
        <taxon>Methanosarcinaceae</taxon>
        <taxon>Methanosarcina</taxon>
    </lineage>
</organism>
<protein>
    <submittedName>
        <fullName evidence="1">Uncharacterized protein</fullName>
    </submittedName>
</protein>
<comment type="caution">
    <text evidence="1">The sequence shown here is derived from an EMBL/GenBank/DDBJ whole genome shotgun (WGS) entry which is preliminary data.</text>
</comment>
<dbReference type="Proteomes" id="UP001246244">
    <property type="component" value="Unassembled WGS sequence"/>
</dbReference>
<accession>A0ABU2CY50</accession>
<gene>
    <name evidence="1" type="ORF">RG963_02205</name>
</gene>